<dbReference type="EMBL" id="JBGFTU010000006">
    <property type="protein sequence ID" value="MEZ0164358.1"/>
    <property type="molecule type" value="Genomic_DNA"/>
</dbReference>
<comment type="caution">
    <text evidence="4">The sequence shown here is derived from an EMBL/GenBank/DDBJ whole genome shotgun (WGS) entry which is preliminary data.</text>
</comment>
<organism evidence="4 5">
    <name type="scientific">Kineococcus halophytocola</name>
    <dbReference type="NCBI Taxonomy" id="3234027"/>
    <lineage>
        <taxon>Bacteria</taxon>
        <taxon>Bacillati</taxon>
        <taxon>Actinomycetota</taxon>
        <taxon>Actinomycetes</taxon>
        <taxon>Kineosporiales</taxon>
        <taxon>Kineosporiaceae</taxon>
        <taxon>Kineococcus</taxon>
    </lineage>
</organism>
<name>A0ABV4H0Y5_9ACTN</name>
<dbReference type="Proteomes" id="UP001565927">
    <property type="component" value="Unassembled WGS sequence"/>
</dbReference>
<evidence type="ECO:0000256" key="2">
    <source>
        <dbReference type="SAM" id="SignalP"/>
    </source>
</evidence>
<accession>A0ABV4H0Y5</accession>
<feature type="domain" description="GerMN" evidence="3">
    <location>
        <begin position="91"/>
        <end position="180"/>
    </location>
</feature>
<protein>
    <submittedName>
        <fullName evidence="4">GerMN domain-containing protein</fullName>
    </submittedName>
</protein>
<dbReference type="RefSeq" id="WP_370440609.1">
    <property type="nucleotide sequence ID" value="NZ_JBGFTU010000006.1"/>
</dbReference>
<dbReference type="InterPro" id="IPR019606">
    <property type="entry name" value="GerMN"/>
</dbReference>
<sequence>MRPARALIPVAAAVVGVVAACGVPSDGTVRTVDPTRVPHALSSPAPSPTAPSPQTPTSAAPGPVRVFLLDADLHLTGRPLAAEPATAQEAVRAVLSRLRAGPSDDDRAAGLQSALGADVRLGAGALADGVVTVEVGGLSEDQSADRLPLAVGQVVLSLTSVPGLEGVRLQRDGVDREVPLPGGALTERVLTAADYASLLAPPGQAP</sequence>
<dbReference type="PROSITE" id="PS51257">
    <property type="entry name" value="PROKAR_LIPOPROTEIN"/>
    <property type="match status" value="1"/>
</dbReference>
<evidence type="ECO:0000313" key="4">
    <source>
        <dbReference type="EMBL" id="MEZ0164358.1"/>
    </source>
</evidence>
<proteinExistence type="predicted"/>
<feature type="region of interest" description="Disordered" evidence="1">
    <location>
        <begin position="25"/>
        <end position="62"/>
    </location>
</feature>
<feature type="chain" id="PRO_5046318849" evidence="2">
    <location>
        <begin position="20"/>
        <end position="206"/>
    </location>
</feature>
<feature type="signal peptide" evidence="2">
    <location>
        <begin position="1"/>
        <end position="19"/>
    </location>
</feature>
<keyword evidence="5" id="KW-1185">Reference proteome</keyword>
<evidence type="ECO:0000259" key="3">
    <source>
        <dbReference type="SMART" id="SM00909"/>
    </source>
</evidence>
<keyword evidence="2" id="KW-0732">Signal</keyword>
<reference evidence="4 5" key="1">
    <citation type="submission" date="2024-07" db="EMBL/GenBank/DDBJ databases">
        <authorList>
            <person name="Thanompreechachai J."/>
            <person name="Duangmal K."/>
        </authorList>
    </citation>
    <scope>NUCLEOTIDE SEQUENCE [LARGE SCALE GENOMIC DNA]</scope>
    <source>
        <strain evidence="4 5">LSe6-4</strain>
    </source>
</reference>
<dbReference type="SMART" id="SM00909">
    <property type="entry name" value="Germane"/>
    <property type="match status" value="1"/>
</dbReference>
<evidence type="ECO:0000313" key="5">
    <source>
        <dbReference type="Proteomes" id="UP001565927"/>
    </source>
</evidence>
<gene>
    <name evidence="4" type="ORF">AB2L27_06205</name>
</gene>
<feature type="compositionally biased region" description="Pro residues" evidence="1">
    <location>
        <begin position="45"/>
        <end position="54"/>
    </location>
</feature>
<dbReference type="Pfam" id="PF10646">
    <property type="entry name" value="Germane"/>
    <property type="match status" value="1"/>
</dbReference>
<evidence type="ECO:0000256" key="1">
    <source>
        <dbReference type="SAM" id="MobiDB-lite"/>
    </source>
</evidence>